<dbReference type="AlphaFoldDB" id="A0AAE3KR18"/>
<dbReference type="Proteomes" id="UP001204144">
    <property type="component" value="Unassembled WGS sequence"/>
</dbReference>
<keyword evidence="5" id="KW-1185">Reference proteome</keyword>
<accession>A0AAE3KR18</accession>
<organism evidence="4 5">
    <name type="scientific">Lacihabitans soyangensis</name>
    <dbReference type="NCBI Taxonomy" id="869394"/>
    <lineage>
        <taxon>Bacteria</taxon>
        <taxon>Pseudomonadati</taxon>
        <taxon>Bacteroidota</taxon>
        <taxon>Cytophagia</taxon>
        <taxon>Cytophagales</taxon>
        <taxon>Leadbetterellaceae</taxon>
        <taxon>Lacihabitans</taxon>
    </lineage>
</organism>
<comment type="caution">
    <text evidence="4">The sequence shown here is derived from an EMBL/GenBank/DDBJ whole genome shotgun (WGS) entry which is preliminary data.</text>
</comment>
<dbReference type="EMBL" id="RJUF01000003">
    <property type="protein sequence ID" value="MCP9761767.1"/>
    <property type="molecule type" value="Genomic_DNA"/>
</dbReference>
<evidence type="ECO:0000256" key="2">
    <source>
        <dbReference type="ARBA" id="ARBA00024200"/>
    </source>
</evidence>
<dbReference type="CDD" id="cd00754">
    <property type="entry name" value="Ubl_MoaD"/>
    <property type="match status" value="1"/>
</dbReference>
<keyword evidence="1" id="KW-0547">Nucleotide-binding</keyword>
<comment type="similarity">
    <text evidence="2">Belongs to the MoaD family.</text>
</comment>
<dbReference type="InterPro" id="IPR044672">
    <property type="entry name" value="MOCS2A"/>
</dbReference>
<evidence type="ECO:0000313" key="4">
    <source>
        <dbReference type="EMBL" id="MCP9761767.1"/>
    </source>
</evidence>
<dbReference type="GO" id="GO:1990133">
    <property type="term" value="C:molybdopterin adenylyltransferase complex"/>
    <property type="evidence" value="ECO:0007669"/>
    <property type="project" value="TreeGrafter"/>
</dbReference>
<dbReference type="InterPro" id="IPR003749">
    <property type="entry name" value="ThiS/MoaD-like"/>
</dbReference>
<sequence>MTLKLLCFGITKEMVGGFEKTIDLPEKSSVADLLVSLKTQYPELVKLNSLRVAVNEEYAEDSLVLNHRDEVVLIPPVSGG</sequence>
<reference evidence="4 5" key="1">
    <citation type="submission" date="2018-11" db="EMBL/GenBank/DDBJ databases">
        <title>Novel bacteria species description.</title>
        <authorList>
            <person name="Han J.-H."/>
        </authorList>
    </citation>
    <scope>NUCLEOTIDE SEQUENCE [LARGE SCALE GENOMIC DNA]</scope>
    <source>
        <strain evidence="4 5">KCTC23259</strain>
    </source>
</reference>
<protein>
    <recommendedName>
        <fullName evidence="3">Molybdopterin synthase sulfur carrier subunit</fullName>
    </recommendedName>
</protein>
<dbReference type="Pfam" id="PF02597">
    <property type="entry name" value="ThiS"/>
    <property type="match status" value="1"/>
</dbReference>
<dbReference type="PANTHER" id="PTHR33359:SF1">
    <property type="entry name" value="MOLYBDOPTERIN SYNTHASE SULFUR CARRIER SUBUNIT"/>
    <property type="match status" value="1"/>
</dbReference>
<evidence type="ECO:0000313" key="5">
    <source>
        <dbReference type="Proteomes" id="UP001204144"/>
    </source>
</evidence>
<dbReference type="Gene3D" id="3.10.20.30">
    <property type="match status" value="1"/>
</dbReference>
<dbReference type="InterPro" id="IPR012675">
    <property type="entry name" value="Beta-grasp_dom_sf"/>
</dbReference>
<dbReference type="GO" id="GO:0006777">
    <property type="term" value="P:Mo-molybdopterin cofactor biosynthetic process"/>
    <property type="evidence" value="ECO:0007669"/>
    <property type="project" value="InterPro"/>
</dbReference>
<proteinExistence type="inferred from homology"/>
<dbReference type="PANTHER" id="PTHR33359">
    <property type="entry name" value="MOLYBDOPTERIN SYNTHASE SULFUR CARRIER SUBUNIT"/>
    <property type="match status" value="1"/>
</dbReference>
<dbReference type="InterPro" id="IPR016155">
    <property type="entry name" value="Mopterin_synth/thiamin_S_b"/>
</dbReference>
<dbReference type="GO" id="GO:0000166">
    <property type="term" value="F:nucleotide binding"/>
    <property type="evidence" value="ECO:0007669"/>
    <property type="project" value="UniProtKB-KW"/>
</dbReference>
<gene>
    <name evidence="4" type="ORF">EGI31_02285</name>
</gene>
<evidence type="ECO:0000256" key="1">
    <source>
        <dbReference type="ARBA" id="ARBA00022741"/>
    </source>
</evidence>
<evidence type="ECO:0000256" key="3">
    <source>
        <dbReference type="ARBA" id="ARBA00024247"/>
    </source>
</evidence>
<dbReference type="SUPFAM" id="SSF54285">
    <property type="entry name" value="MoaD/ThiS"/>
    <property type="match status" value="1"/>
</dbReference>
<name>A0AAE3KR18_9BACT</name>